<feature type="domain" description="SAM-dependent methyltransferase TRM5/TYW2-type" evidence="11">
    <location>
        <begin position="176"/>
        <end position="500"/>
    </location>
</feature>
<comment type="caution">
    <text evidence="12">The sequence shown here is derived from an EMBL/GenBank/DDBJ whole genome shotgun (WGS) entry which is preliminary data.</text>
</comment>
<evidence type="ECO:0000259" key="11">
    <source>
        <dbReference type="PROSITE" id="PS51684"/>
    </source>
</evidence>
<keyword evidence="2 10" id="KW-0963">Cytoplasm</keyword>
<dbReference type="GO" id="GO:0002939">
    <property type="term" value="P:tRNA N1-guanine methylation"/>
    <property type="evidence" value="ECO:0007669"/>
    <property type="project" value="TreeGrafter"/>
</dbReference>
<evidence type="ECO:0000256" key="9">
    <source>
        <dbReference type="ARBA" id="ARBA00047783"/>
    </source>
</evidence>
<dbReference type="Gene3D" id="3.40.50.150">
    <property type="entry name" value="Vaccinia Virus protein VP39"/>
    <property type="match status" value="1"/>
</dbReference>
<evidence type="ECO:0000256" key="7">
    <source>
        <dbReference type="ARBA" id="ARBA00023128"/>
    </source>
</evidence>
<dbReference type="PANTHER" id="PTHR23245:SF36">
    <property type="entry name" value="TRNA (GUANINE(37)-N1)-METHYLTRANSFERASE"/>
    <property type="match status" value="1"/>
</dbReference>
<evidence type="ECO:0000256" key="10">
    <source>
        <dbReference type="HAMAP-Rule" id="MF_03152"/>
    </source>
</evidence>
<dbReference type="GO" id="GO:0070901">
    <property type="term" value="P:mitochondrial tRNA methylation"/>
    <property type="evidence" value="ECO:0007669"/>
    <property type="project" value="UniProtKB-ARBA"/>
</dbReference>
<dbReference type="GO" id="GO:0052906">
    <property type="term" value="F:tRNA (guanine(37)-N1)-methyltransferase activity"/>
    <property type="evidence" value="ECO:0007669"/>
    <property type="project" value="UniProtKB-UniRule"/>
</dbReference>
<evidence type="ECO:0000256" key="1">
    <source>
        <dbReference type="ARBA" id="ARBA00009775"/>
    </source>
</evidence>
<dbReference type="EMBL" id="SELW01000657">
    <property type="protein sequence ID" value="TID14864.1"/>
    <property type="molecule type" value="Genomic_DNA"/>
</dbReference>
<comment type="subunit">
    <text evidence="10">Monomer.</text>
</comment>
<comment type="catalytic activity">
    <reaction evidence="9 10">
        <text>guanosine(37) in tRNA + S-adenosyl-L-methionine = N(1)-methylguanosine(37) in tRNA + S-adenosyl-L-homocysteine + H(+)</text>
        <dbReference type="Rhea" id="RHEA:36899"/>
        <dbReference type="Rhea" id="RHEA-COMP:10145"/>
        <dbReference type="Rhea" id="RHEA-COMP:10147"/>
        <dbReference type="ChEBI" id="CHEBI:15378"/>
        <dbReference type="ChEBI" id="CHEBI:57856"/>
        <dbReference type="ChEBI" id="CHEBI:59789"/>
        <dbReference type="ChEBI" id="CHEBI:73542"/>
        <dbReference type="ChEBI" id="CHEBI:74269"/>
        <dbReference type="EC" id="2.1.1.228"/>
    </reaction>
</comment>
<keyword evidence="8 10" id="KW-0539">Nucleus</keyword>
<comment type="function">
    <text evidence="10">Specifically methylates the N1 position of guanosine-37 in various cytoplasmic and mitochondrial tRNAs. Methylation is not dependent on the nature of the nucleoside 5' of the target nucleoside. This is the first step in the biosynthesis of wybutosine (yW), a modified base adjacent to the anticodon of tRNAs and required for accurate decoding.</text>
</comment>
<dbReference type="FunFam" id="3.30.300.110:FF:000001">
    <property type="entry name" value="tRNA (guanine(37)-N1)-methyltransferase"/>
    <property type="match status" value="1"/>
</dbReference>
<reference evidence="12 13" key="1">
    <citation type="journal article" date="2019" name="Front. Genet.">
        <title>Whole-Genome Sequencing of the Opportunistic Yeast Pathogen Candida inconspicua Uncovers Its Hybrid Origin.</title>
        <authorList>
            <person name="Mixao V."/>
            <person name="Hansen A.P."/>
            <person name="Saus E."/>
            <person name="Boekhout T."/>
            <person name="Lass-Florl C."/>
            <person name="Gabaldon T."/>
        </authorList>
    </citation>
    <scope>NUCLEOTIDE SEQUENCE [LARGE SCALE GENOMIC DNA]</scope>
    <source>
        <strain evidence="12 13">CBS 180</strain>
    </source>
</reference>
<name>A0A4T0WVS8_9ASCO</name>
<dbReference type="SUPFAM" id="SSF53335">
    <property type="entry name" value="S-adenosyl-L-methionine-dependent methyltransferases"/>
    <property type="match status" value="1"/>
</dbReference>
<feature type="binding site" evidence="10">
    <location>
        <position position="265"/>
    </location>
    <ligand>
        <name>S-adenosyl-L-methionine</name>
        <dbReference type="ChEBI" id="CHEBI:59789"/>
    </ligand>
</feature>
<feature type="binding site" evidence="10">
    <location>
        <begin position="303"/>
        <end position="304"/>
    </location>
    <ligand>
        <name>S-adenosyl-L-methionine</name>
        <dbReference type="ChEBI" id="CHEBI:59789"/>
    </ligand>
</feature>
<dbReference type="HAMAP" id="MF_03152">
    <property type="entry name" value="TRM5"/>
    <property type="match status" value="1"/>
</dbReference>
<keyword evidence="4 10" id="KW-0808">Transferase</keyword>
<comment type="similarity">
    <text evidence="1">Belongs to the class I-like SAM-binding methyltransferase superfamily. TRM5/TYW2 family.</text>
</comment>
<dbReference type="InterPro" id="IPR056744">
    <property type="entry name" value="TRM5/TYW2-like_N"/>
</dbReference>
<feature type="binding site" evidence="10">
    <location>
        <position position="396"/>
    </location>
    <ligand>
        <name>S-adenosyl-L-methionine</name>
        <dbReference type="ChEBI" id="CHEBI:59789"/>
    </ligand>
</feature>
<dbReference type="InterPro" id="IPR030382">
    <property type="entry name" value="MeTrfase_TRM5/TYW2"/>
</dbReference>
<dbReference type="InterPro" id="IPR025792">
    <property type="entry name" value="tRNA_Gua_MeTrfase_euk"/>
</dbReference>
<dbReference type="EC" id="2.1.1.228" evidence="10"/>
<evidence type="ECO:0000256" key="4">
    <source>
        <dbReference type="ARBA" id="ARBA00022679"/>
    </source>
</evidence>
<dbReference type="PANTHER" id="PTHR23245">
    <property type="entry name" value="TRNA METHYLTRANSFERASE"/>
    <property type="match status" value="1"/>
</dbReference>
<dbReference type="InterPro" id="IPR056743">
    <property type="entry name" value="TRM5-TYW2-like_MTfase"/>
</dbReference>
<dbReference type="Proteomes" id="UP000307173">
    <property type="component" value="Unassembled WGS sequence"/>
</dbReference>
<dbReference type="Pfam" id="PF25133">
    <property type="entry name" value="TYW2_N_2"/>
    <property type="match status" value="1"/>
</dbReference>
<dbReference type="GO" id="GO:0005634">
    <property type="term" value="C:nucleus"/>
    <property type="evidence" value="ECO:0007669"/>
    <property type="project" value="UniProtKB-SubCell"/>
</dbReference>
<dbReference type="AlphaFoldDB" id="A0A4T0WVS8"/>
<gene>
    <name evidence="10" type="primary">TRM5</name>
    <name evidence="12" type="ORF">CANINC_004535</name>
</gene>
<evidence type="ECO:0000256" key="8">
    <source>
        <dbReference type="ARBA" id="ARBA00023242"/>
    </source>
</evidence>
<keyword evidence="13" id="KW-1185">Reference proteome</keyword>
<dbReference type="Pfam" id="PF02475">
    <property type="entry name" value="TRM5-TYW2_MTfase"/>
    <property type="match status" value="1"/>
</dbReference>
<evidence type="ECO:0000256" key="3">
    <source>
        <dbReference type="ARBA" id="ARBA00022603"/>
    </source>
</evidence>
<accession>A0A4T0WVS8</accession>
<dbReference type="Gene3D" id="3.30.300.110">
    <property type="entry name" value="Met-10+ protein-like domains"/>
    <property type="match status" value="1"/>
</dbReference>
<keyword evidence="6 10" id="KW-0819">tRNA processing</keyword>
<organism evidence="12 13">
    <name type="scientific">Pichia inconspicua</name>
    <dbReference type="NCBI Taxonomy" id="52247"/>
    <lineage>
        <taxon>Eukaryota</taxon>
        <taxon>Fungi</taxon>
        <taxon>Dikarya</taxon>
        <taxon>Ascomycota</taxon>
        <taxon>Saccharomycotina</taxon>
        <taxon>Pichiomycetes</taxon>
        <taxon>Pichiales</taxon>
        <taxon>Pichiaceae</taxon>
        <taxon>Pichia</taxon>
    </lineage>
</organism>
<comment type="similarity">
    <text evidence="10">Belongs to the TRM5 / TYW2 family.</text>
</comment>
<feature type="binding site" evidence="10">
    <location>
        <begin position="331"/>
        <end position="332"/>
    </location>
    <ligand>
        <name>S-adenosyl-L-methionine</name>
        <dbReference type="ChEBI" id="CHEBI:59789"/>
    </ligand>
</feature>
<keyword evidence="3 10" id="KW-0489">Methyltransferase</keyword>
<evidence type="ECO:0000256" key="2">
    <source>
        <dbReference type="ARBA" id="ARBA00022490"/>
    </source>
</evidence>
<comment type="subcellular location">
    <subcellularLocation>
        <location evidence="10">Mitochondrion matrix</location>
    </subcellularLocation>
    <subcellularLocation>
        <location evidence="10">Nucleus</location>
    </subcellularLocation>
    <subcellularLocation>
        <location evidence="10">Cytoplasm</location>
    </subcellularLocation>
    <text evidence="10">Predominantly in the mitochondria and in the nucleus.</text>
</comment>
<dbReference type="PROSITE" id="PS51684">
    <property type="entry name" value="SAM_MT_TRM5_TYW2"/>
    <property type="match status" value="1"/>
</dbReference>
<evidence type="ECO:0000256" key="5">
    <source>
        <dbReference type="ARBA" id="ARBA00022691"/>
    </source>
</evidence>
<protein>
    <recommendedName>
        <fullName evidence="10">tRNA (guanine(37)-N1)-methyltransferase</fullName>
        <ecNumber evidence="10">2.1.1.228</ecNumber>
    </recommendedName>
    <alternativeName>
        <fullName evidence="10">M1G-methyltransferase</fullName>
    </alternativeName>
    <alternativeName>
        <fullName evidence="10">tRNA [GM37] methyltransferase</fullName>
    </alternativeName>
    <alternativeName>
        <fullName evidence="10">tRNA methyltransferase 5</fullName>
    </alternativeName>
</protein>
<dbReference type="OrthoDB" id="408788at2759"/>
<evidence type="ECO:0000256" key="6">
    <source>
        <dbReference type="ARBA" id="ARBA00022694"/>
    </source>
</evidence>
<proteinExistence type="inferred from homology"/>
<dbReference type="STRING" id="52247.A0A4T0WVS8"/>
<sequence>MKSMTSSIPISQLKPPRNVGMKKLDKSKFLVTRKVWALLLPEIRYVNEFLDRKTRTTPTSLVLNIPQQPSLVEFPKGTLLESLVEKLSDKNPKLKALLLREDIAVTEKDVDHTHEDDYKPELLKDKLTLQQYERLSDLGAVFKIYELKFDFDYWAYDDILKAILPDDLVEQCPSAFTIAGHLVHLNLKDQYMPYRHIIGEVILEKFPNIKTVVNKTNNITSEFRTFEMEVLAGEDDFVVTQKESGCQFTFDFKNVYWNSRLATEHERLINSFKAGEIVCDVMAGVGPFAVPAGKKSTLVFANDLNPEAYSYLQQNIKANKVDLFVQPSNLDGRKFIETSVQLISNFRERTPFVKYPVKVLNSGNKGKKSKSLEEQPNKKRTSKIDVPLFPSHYVMNLPDSAITFVNAYRGLYINSFNGKSKEEIKDLPGYKLPIINVHHFEKYKEEEIEGDVHTELEKRMHKKIVEQLGYDIPLEDVSFHVVRQVAPCKLMYCISFRLPEEVAFQS</sequence>
<keyword evidence="7 10" id="KW-0496">Mitochondrion</keyword>
<dbReference type="InterPro" id="IPR029063">
    <property type="entry name" value="SAM-dependent_MTases_sf"/>
</dbReference>
<dbReference type="GO" id="GO:0005759">
    <property type="term" value="C:mitochondrial matrix"/>
    <property type="evidence" value="ECO:0007669"/>
    <property type="project" value="UniProtKB-SubCell"/>
</dbReference>
<keyword evidence="5 10" id="KW-0949">S-adenosyl-L-methionine</keyword>
<evidence type="ECO:0000313" key="13">
    <source>
        <dbReference type="Proteomes" id="UP000307173"/>
    </source>
</evidence>
<evidence type="ECO:0000313" key="12">
    <source>
        <dbReference type="EMBL" id="TID14864.1"/>
    </source>
</evidence>